<dbReference type="InterPro" id="IPR015919">
    <property type="entry name" value="Cadherin-like_sf"/>
</dbReference>
<dbReference type="SUPFAM" id="SSF49373">
    <property type="entry name" value="Invasin/intimin cell-adhesion fragments"/>
    <property type="match status" value="2"/>
</dbReference>
<feature type="compositionally biased region" description="Low complexity" evidence="1">
    <location>
        <begin position="429"/>
        <end position="438"/>
    </location>
</feature>
<evidence type="ECO:0000259" key="3">
    <source>
        <dbReference type="PROSITE" id="PS51272"/>
    </source>
</evidence>
<name>A0ABW0M3H7_9BACL</name>
<dbReference type="PANTHER" id="PTHR43308:SF5">
    <property type="entry name" value="S-LAYER PROTEIN _ PEPTIDOGLYCAN ENDO-BETA-N-ACETYLGLUCOSAMINIDASE"/>
    <property type="match status" value="1"/>
</dbReference>
<dbReference type="InterPro" id="IPR001119">
    <property type="entry name" value="SLH_dom"/>
</dbReference>
<dbReference type="Pfam" id="PF02368">
    <property type="entry name" value="Big_2"/>
    <property type="match status" value="3"/>
</dbReference>
<evidence type="ECO:0000313" key="4">
    <source>
        <dbReference type="EMBL" id="MFC5471857.1"/>
    </source>
</evidence>
<keyword evidence="5" id="KW-1185">Reference proteome</keyword>
<comment type="caution">
    <text evidence="4">The sequence shown here is derived from an EMBL/GenBank/DDBJ whole genome shotgun (WGS) entry which is preliminary data.</text>
</comment>
<feature type="region of interest" description="Disordered" evidence="1">
    <location>
        <begin position="411"/>
        <end position="455"/>
    </location>
</feature>
<dbReference type="RefSeq" id="WP_378083718.1">
    <property type="nucleotide sequence ID" value="NZ_JBHSMH010000111.1"/>
</dbReference>
<dbReference type="Gene3D" id="2.60.40.10">
    <property type="entry name" value="Immunoglobulins"/>
    <property type="match status" value="1"/>
</dbReference>
<dbReference type="PANTHER" id="PTHR43308">
    <property type="entry name" value="OUTER MEMBRANE PROTEIN ALPHA-RELATED"/>
    <property type="match status" value="1"/>
</dbReference>
<evidence type="ECO:0000256" key="1">
    <source>
        <dbReference type="SAM" id="MobiDB-lite"/>
    </source>
</evidence>
<reference evidence="5" key="1">
    <citation type="journal article" date="2019" name="Int. J. Syst. Evol. Microbiol.">
        <title>The Global Catalogue of Microorganisms (GCM) 10K type strain sequencing project: providing services to taxonomists for standard genome sequencing and annotation.</title>
        <authorList>
            <consortium name="The Broad Institute Genomics Platform"/>
            <consortium name="The Broad Institute Genome Sequencing Center for Infectious Disease"/>
            <person name="Wu L."/>
            <person name="Ma J."/>
        </authorList>
    </citation>
    <scope>NUCLEOTIDE SEQUENCE [LARGE SCALE GENOMIC DNA]</scope>
    <source>
        <strain evidence="5">CCUG 57113</strain>
    </source>
</reference>
<dbReference type="EMBL" id="JBHSMH010000111">
    <property type="protein sequence ID" value="MFC5471857.1"/>
    <property type="molecule type" value="Genomic_DNA"/>
</dbReference>
<dbReference type="Proteomes" id="UP001596105">
    <property type="component" value="Unassembled WGS sequence"/>
</dbReference>
<dbReference type="SMART" id="SM00635">
    <property type="entry name" value="BID_2"/>
    <property type="match status" value="3"/>
</dbReference>
<feature type="compositionally biased region" description="Gly residues" evidence="1">
    <location>
        <begin position="439"/>
        <end position="448"/>
    </location>
</feature>
<keyword evidence="2" id="KW-0732">Signal</keyword>
<feature type="chain" id="PRO_5047264776" evidence="2">
    <location>
        <begin position="29"/>
        <end position="1026"/>
    </location>
</feature>
<accession>A0ABW0M3H7</accession>
<feature type="domain" description="SLH" evidence="3">
    <location>
        <begin position="148"/>
        <end position="211"/>
    </location>
</feature>
<dbReference type="Pfam" id="PF00395">
    <property type="entry name" value="SLH"/>
    <property type="match status" value="3"/>
</dbReference>
<organism evidence="4 5">
    <name type="scientific">Cohnella suwonensis</name>
    <dbReference type="NCBI Taxonomy" id="696072"/>
    <lineage>
        <taxon>Bacteria</taxon>
        <taxon>Bacillati</taxon>
        <taxon>Bacillota</taxon>
        <taxon>Bacilli</taxon>
        <taxon>Bacillales</taxon>
        <taxon>Paenibacillaceae</taxon>
        <taxon>Cohnella</taxon>
    </lineage>
</organism>
<dbReference type="InterPro" id="IPR051465">
    <property type="entry name" value="Cell_Envelope_Struct_Comp"/>
</dbReference>
<protein>
    <submittedName>
        <fullName evidence="4">S-layer homology domain-containing protein</fullName>
    </submittedName>
</protein>
<dbReference type="PROSITE" id="PS51272">
    <property type="entry name" value="SLH"/>
    <property type="match status" value="3"/>
</dbReference>
<dbReference type="SUPFAM" id="SSF49313">
    <property type="entry name" value="Cadherin-like"/>
    <property type="match status" value="1"/>
</dbReference>
<evidence type="ECO:0000313" key="5">
    <source>
        <dbReference type="Proteomes" id="UP001596105"/>
    </source>
</evidence>
<feature type="signal peptide" evidence="2">
    <location>
        <begin position="1"/>
        <end position="28"/>
    </location>
</feature>
<dbReference type="Gene3D" id="2.60.40.1080">
    <property type="match status" value="2"/>
</dbReference>
<gene>
    <name evidence="4" type="ORF">ACFPPD_24580</name>
</gene>
<dbReference type="InterPro" id="IPR008964">
    <property type="entry name" value="Invasin/intimin_cell_adhesion"/>
</dbReference>
<dbReference type="InterPro" id="IPR003343">
    <property type="entry name" value="Big_2"/>
</dbReference>
<dbReference type="Gene3D" id="2.60.40.2340">
    <property type="match status" value="1"/>
</dbReference>
<dbReference type="InterPro" id="IPR013783">
    <property type="entry name" value="Ig-like_fold"/>
</dbReference>
<evidence type="ECO:0000256" key="2">
    <source>
        <dbReference type="SAM" id="SignalP"/>
    </source>
</evidence>
<feature type="domain" description="SLH" evidence="3">
    <location>
        <begin position="91"/>
        <end position="147"/>
    </location>
</feature>
<feature type="domain" description="SLH" evidence="3">
    <location>
        <begin position="27"/>
        <end position="90"/>
    </location>
</feature>
<proteinExistence type="predicted"/>
<sequence length="1026" mass="105232">MASNTINKVFVLMLSLMLALSSFGYASAQAPAPDTKGHWAEKEINDWVSQGLIQGFSDGSFKPDQSITRGEFMVLVNRAFGFTELADVAFKDLKTKAWVYQDIRKAVKAGYVNGYSDGTIRYSRTINRQESAVVVANLLRLPANPGAANVFSDAGKIASWGKGAVGALTTEQVWKNIADVSFEPSKDLTRAEAVVVLDRATRLAETAYKAAGIYGPASGTQTIKGNVSVTVGGVKLQNLVIEGNLLLAESIGEGDVFLDNVTVKGKTFVNGGGKNSVHFNNSVLVTVVVNKKSGEIRVVVEGATTVKQITLQSGAKLESNATAVGGIDSVELSSEMPKDSKVTLMGRFDNVDISAASIAIDIPQGSVDQFTASDSAAGVTLNLGKDAKVVDLVLEAVVKVLGQGTIDNADVKDSAKGSTFEKPPTKTEGSGAPTTNSGSSGGGGGSGGTPNAAPTVASMISDQTGVAGGTAVSVDASATFADADHDALTLTAASSDESKATVTVTGTTITVTPVAAGTATITVTANDGHGHMISDSFDIVVGTAPNAAPTVASPIADQEGVAGGAEVTLEANTTFEDVDGDTLTFSAASSDESIATVAVAGSDITVTPVAAGTATITVTVNDGHGNMISDSFDIVVGTAPNAAPTVASPIADQEGVAGGAEVTLEANTTFEDVDGDTLTFSAASSDESIATVAVAGSDITVTPVAAGTATITVTVNDGHSHTVSDSFDIVVKAQSTALISANVITVNFAASDVRKDMVNVIDGPIGSLVTVYDEGGLVLGTATPDADGDSIVTVEDGFDSSWNSIYATITEVGKAESEKVAQSINWSNPVAPAADDVSIFNNPGTMDDEITIENVPDNSIVTLYDQDGEPFEGIYFFVTNGNRVSFIFKGGINASVTDFSVQIMTGIDDVAFAVSQLSGQIGIPVEANSGQTDILYFGVTDVDPDQLHVNIDLATHEIEVVVPVGYDLAHVVRSFILSAGATAKIGTADQESEVTENDFSSPVTYVVTAGDGTTQTTWQVSIAEIT</sequence>